<keyword evidence="3" id="KW-1185">Reference proteome</keyword>
<dbReference type="Proteomes" id="UP000053789">
    <property type="component" value="Unassembled WGS sequence"/>
</dbReference>
<dbReference type="RefSeq" id="XP_016619869.1">
    <property type="nucleotide sequence ID" value="XM_016763545.1"/>
</dbReference>
<dbReference type="HOGENOM" id="CLU_099118_0_0_1"/>
<feature type="transmembrane region" description="Helical" evidence="1">
    <location>
        <begin position="191"/>
        <end position="212"/>
    </location>
</feature>
<evidence type="ECO:0000313" key="2">
    <source>
        <dbReference type="EMBL" id="KIW93200.1"/>
    </source>
</evidence>
<reference evidence="2" key="1">
    <citation type="submission" date="2015-01" db="EMBL/GenBank/DDBJ databases">
        <title>The Genome Sequence of Cladophialophora bantiana CBS 173.52.</title>
        <authorList>
            <consortium name="The Broad Institute Genomics Platform"/>
            <person name="Cuomo C."/>
            <person name="de Hoog S."/>
            <person name="Gorbushina A."/>
            <person name="Stielow B."/>
            <person name="Teixiera M."/>
            <person name="Abouelleil A."/>
            <person name="Chapman S.B."/>
            <person name="Priest M."/>
            <person name="Young S.K."/>
            <person name="Wortman J."/>
            <person name="Nusbaum C."/>
            <person name="Birren B."/>
        </authorList>
    </citation>
    <scope>NUCLEOTIDE SEQUENCE [LARGE SCALE GENOMIC DNA]</scope>
    <source>
        <strain evidence="2">CBS 173.52</strain>
    </source>
</reference>
<name>A0A0D2HQS2_CLAB1</name>
<keyword evidence="1" id="KW-1133">Transmembrane helix</keyword>
<gene>
    <name evidence="2" type="ORF">Z519_05805</name>
</gene>
<proteinExistence type="predicted"/>
<dbReference type="GeneID" id="27698733"/>
<organism evidence="2 3">
    <name type="scientific">Cladophialophora bantiana (strain ATCC 10958 / CBS 173.52 / CDC B-1940 / NIH 8579)</name>
    <name type="common">Xylohypha bantiana</name>
    <dbReference type="NCBI Taxonomy" id="1442370"/>
    <lineage>
        <taxon>Eukaryota</taxon>
        <taxon>Fungi</taxon>
        <taxon>Dikarya</taxon>
        <taxon>Ascomycota</taxon>
        <taxon>Pezizomycotina</taxon>
        <taxon>Eurotiomycetes</taxon>
        <taxon>Chaetothyriomycetidae</taxon>
        <taxon>Chaetothyriales</taxon>
        <taxon>Herpotrichiellaceae</taxon>
        <taxon>Cladophialophora</taxon>
    </lineage>
</organism>
<dbReference type="OrthoDB" id="4160624at2759"/>
<evidence type="ECO:0000313" key="3">
    <source>
        <dbReference type="Proteomes" id="UP000053789"/>
    </source>
</evidence>
<dbReference type="AlphaFoldDB" id="A0A0D2HQS2"/>
<sequence length="215" mass="23400">MSPTHTIRSGHYLGPATNVNPISRITWRLIVCHLGAHYLHEVALLSTDCGPDIMAKLLEEYKHSESWLAHFVPFMFPMVYTAALAAVPIENLTTTLPCLVDVDALNYSHVLTSALRQRQTRTTLPLTPSFITSYGRFAVLPEAPNNTVSRDAILIKLELNNLALLVFLTLAFLISVAAGVFAGLIRQSLDTGLGVFGAVAGAVGLVEGYATWKLK</sequence>
<accession>A0A0D2HQS2</accession>
<protein>
    <submittedName>
        <fullName evidence="2">Uncharacterized protein</fullName>
    </submittedName>
</protein>
<keyword evidence="1" id="KW-0812">Transmembrane</keyword>
<keyword evidence="1" id="KW-0472">Membrane</keyword>
<dbReference type="VEuPathDB" id="FungiDB:Z519_05805"/>
<dbReference type="EMBL" id="KN846987">
    <property type="protein sequence ID" value="KIW93200.1"/>
    <property type="molecule type" value="Genomic_DNA"/>
</dbReference>
<feature type="transmembrane region" description="Helical" evidence="1">
    <location>
        <begin position="162"/>
        <end position="185"/>
    </location>
</feature>
<evidence type="ECO:0000256" key="1">
    <source>
        <dbReference type="SAM" id="Phobius"/>
    </source>
</evidence>
<feature type="transmembrane region" description="Helical" evidence="1">
    <location>
        <begin position="67"/>
        <end position="87"/>
    </location>
</feature>